<feature type="compositionally biased region" description="Acidic residues" evidence="1">
    <location>
        <begin position="476"/>
        <end position="486"/>
    </location>
</feature>
<feature type="compositionally biased region" description="Polar residues" evidence="1">
    <location>
        <begin position="254"/>
        <end position="264"/>
    </location>
</feature>
<feature type="compositionally biased region" description="Basic and acidic residues" evidence="1">
    <location>
        <begin position="343"/>
        <end position="370"/>
    </location>
</feature>
<feature type="compositionally biased region" description="Polar residues" evidence="1">
    <location>
        <begin position="519"/>
        <end position="530"/>
    </location>
</feature>
<name>A0A1K0H1V2_9BASI</name>
<evidence type="ECO:0000313" key="6">
    <source>
        <dbReference type="Proteomes" id="UP000658997"/>
    </source>
</evidence>
<sequence>MSNSTKRRLYDIAIEPSAASLLSSHLQSSSNHSDSTSQSPPNYFALNFNFKPDSTQDCKKGALFQPGPSRSQNAEWRFELESNEHDTDANGESGGKKPAHVFTGPQTAAKAYDLVLVWDAAAKVYRLDRVAATFALKYERSKTVLSLQNHDVWESEAVKPKKRPVQDSSMQRRTTPSSVERDYSSLTEDSRASSSGRNRQGELKLRGKTSTVMAPVRRSSRRNIAVEMEEFDDQPESSIGPSAASANDDRSKRSSAIQETSSNKGIVHRTKEPATKQSLAPEPPQGSTSSLRRSHSSQAQGETSSSSPQKPPTPTNTDSQTTATGAASVPEGSEGEDDDLALELERELEREIEIEMEDISQHEAPTDTEARSASTRTLSPASRLDTNDKQVKISTPKAHTPDAEDFVASRRPSALSNEVRWSPSPLTPKQSDCRSAVPASIGLGLQQTGVGITPTASPHLDFASPRSTSQATEDAPHEDEEDDDLDGFAAELDMSLAEIPDASPVIASAPVVEKRKSSRPYTAAQNSGDSRQVRKAYGLGGPRQEEEELEDSD</sequence>
<dbReference type="EMBL" id="LT558120">
    <property type="protein sequence ID" value="SAM81061.1"/>
    <property type="molecule type" value="Genomic_DNA"/>
</dbReference>
<evidence type="ECO:0000259" key="2">
    <source>
        <dbReference type="Pfam" id="PF09816"/>
    </source>
</evidence>
<evidence type="ECO:0000313" key="3">
    <source>
        <dbReference type="EMBL" id="SAM81061.1"/>
    </source>
</evidence>
<feature type="compositionally biased region" description="Low complexity" evidence="1">
    <location>
        <begin position="287"/>
        <end position="308"/>
    </location>
</feature>
<dbReference type="InterPro" id="IPR019194">
    <property type="entry name" value="Tscrpt_elong_fac_Eaf_N"/>
</dbReference>
<evidence type="ECO:0000313" key="4">
    <source>
        <dbReference type="EMBL" id="SYW78636.1"/>
    </source>
</evidence>
<evidence type="ECO:0000313" key="5">
    <source>
        <dbReference type="Proteomes" id="UP000179920"/>
    </source>
</evidence>
<dbReference type="EMBL" id="ULHB01000043">
    <property type="protein sequence ID" value="SYW78636.1"/>
    <property type="molecule type" value="Genomic_DNA"/>
</dbReference>
<reference evidence="5" key="2">
    <citation type="submission" date="2016-04" db="EMBL/GenBank/DDBJ databases">
        <authorList>
            <person name="Guldener U."/>
            <person name="Guldener U."/>
        </authorList>
    </citation>
    <scope>NUCLEOTIDE SEQUENCE [LARGE SCALE GENOMIC DNA]</scope>
    <source>
        <strain evidence="5">UB2112</strain>
    </source>
</reference>
<feature type="compositionally biased region" description="Low complexity" evidence="1">
    <location>
        <begin position="21"/>
        <end position="39"/>
    </location>
</feature>
<feature type="compositionally biased region" description="Polar residues" evidence="1">
    <location>
        <begin position="371"/>
        <end position="380"/>
    </location>
</feature>
<reference evidence="3" key="1">
    <citation type="submission" date="2016-04" db="EMBL/GenBank/DDBJ databases">
        <authorList>
            <person name="Evans L.H."/>
            <person name="Alamgir A."/>
            <person name="Owens N."/>
            <person name="Weber N.D."/>
            <person name="Virtaneva K."/>
            <person name="Barbian K."/>
            <person name="Babar A."/>
            <person name="Rosenke K."/>
        </authorList>
    </citation>
    <scope>NUCLEOTIDE SEQUENCE</scope>
    <source>
        <strain evidence="3">UB2112</strain>
    </source>
</reference>
<evidence type="ECO:0000256" key="1">
    <source>
        <dbReference type="SAM" id="MobiDB-lite"/>
    </source>
</evidence>
<feature type="region of interest" description="Disordered" evidence="1">
    <location>
        <begin position="156"/>
        <end position="435"/>
    </location>
</feature>
<protein>
    <recommendedName>
        <fullName evidence="2">Transcription elongation factor Eaf N-terminal domain-containing protein</fullName>
    </recommendedName>
</protein>
<dbReference type="OrthoDB" id="125903at2759"/>
<feature type="compositionally biased region" description="Acidic residues" evidence="1">
    <location>
        <begin position="333"/>
        <end position="342"/>
    </location>
</feature>
<dbReference type="Proteomes" id="UP000658997">
    <property type="component" value="Unassembled WGS sequence"/>
</dbReference>
<gene>
    <name evidence="4" type="ORF">UBRO2_02665</name>
    <name evidence="3" type="ORF">UBRO_02717</name>
</gene>
<feature type="domain" description="Transcription elongation factor Eaf N-terminal" evidence="2">
    <location>
        <begin position="27"/>
        <end position="141"/>
    </location>
</feature>
<feature type="region of interest" description="Disordered" evidence="1">
    <location>
        <begin position="21"/>
        <end position="44"/>
    </location>
</feature>
<feature type="compositionally biased region" description="Basic and acidic residues" evidence="1">
    <location>
        <begin position="179"/>
        <end position="191"/>
    </location>
</feature>
<dbReference type="Proteomes" id="UP000179920">
    <property type="component" value="Chromosome IV"/>
</dbReference>
<dbReference type="Pfam" id="PF09816">
    <property type="entry name" value="EAF"/>
    <property type="match status" value="1"/>
</dbReference>
<reference evidence="4" key="3">
    <citation type="submission" date="2018-08" db="EMBL/GenBank/DDBJ databases">
        <authorList>
            <person name="Guldener U."/>
        </authorList>
    </citation>
    <scope>NUCLEOTIDE SEQUENCE</scope>
    <source>
        <strain evidence="4">UB2</strain>
    </source>
</reference>
<keyword evidence="6" id="KW-1185">Reference proteome</keyword>
<feature type="compositionally biased region" description="Polar residues" evidence="1">
    <location>
        <begin position="166"/>
        <end position="178"/>
    </location>
</feature>
<organism evidence="3 5">
    <name type="scientific">Ustilago bromivora</name>
    <dbReference type="NCBI Taxonomy" id="307758"/>
    <lineage>
        <taxon>Eukaryota</taxon>
        <taxon>Fungi</taxon>
        <taxon>Dikarya</taxon>
        <taxon>Basidiomycota</taxon>
        <taxon>Ustilaginomycotina</taxon>
        <taxon>Ustilaginomycetes</taxon>
        <taxon>Ustilaginales</taxon>
        <taxon>Ustilaginaceae</taxon>
        <taxon>Ustilago</taxon>
    </lineage>
</organism>
<accession>A0A1K0H1V2</accession>
<dbReference type="AlphaFoldDB" id="A0A1K0H1V2"/>
<proteinExistence type="predicted"/>
<feature type="region of interest" description="Disordered" evidence="1">
    <location>
        <begin position="448"/>
        <end position="553"/>
    </location>
</feature>